<organism evidence="1 2">
    <name type="scientific">Plakobranchus ocellatus</name>
    <dbReference type="NCBI Taxonomy" id="259542"/>
    <lineage>
        <taxon>Eukaryota</taxon>
        <taxon>Metazoa</taxon>
        <taxon>Spiralia</taxon>
        <taxon>Lophotrochozoa</taxon>
        <taxon>Mollusca</taxon>
        <taxon>Gastropoda</taxon>
        <taxon>Heterobranchia</taxon>
        <taxon>Euthyneura</taxon>
        <taxon>Panpulmonata</taxon>
        <taxon>Sacoglossa</taxon>
        <taxon>Placobranchoidea</taxon>
        <taxon>Plakobranchidae</taxon>
        <taxon>Plakobranchus</taxon>
    </lineage>
</organism>
<evidence type="ECO:0000313" key="2">
    <source>
        <dbReference type="Proteomes" id="UP000735302"/>
    </source>
</evidence>
<name>A0AAV3XVU4_9GAST</name>
<reference evidence="1 2" key="1">
    <citation type="journal article" date="2021" name="Elife">
        <title>Chloroplast acquisition without the gene transfer in kleptoplastic sea slugs, Plakobranchus ocellatus.</title>
        <authorList>
            <person name="Maeda T."/>
            <person name="Takahashi S."/>
            <person name="Yoshida T."/>
            <person name="Shimamura S."/>
            <person name="Takaki Y."/>
            <person name="Nagai Y."/>
            <person name="Toyoda A."/>
            <person name="Suzuki Y."/>
            <person name="Arimoto A."/>
            <person name="Ishii H."/>
            <person name="Satoh N."/>
            <person name="Nishiyama T."/>
            <person name="Hasebe M."/>
            <person name="Maruyama T."/>
            <person name="Minagawa J."/>
            <person name="Obokata J."/>
            <person name="Shigenobu S."/>
        </authorList>
    </citation>
    <scope>NUCLEOTIDE SEQUENCE [LARGE SCALE GENOMIC DNA]</scope>
</reference>
<keyword evidence="2" id="KW-1185">Reference proteome</keyword>
<accession>A0AAV3XVU4</accession>
<dbReference type="AlphaFoldDB" id="A0AAV3XVU4"/>
<evidence type="ECO:0000313" key="1">
    <source>
        <dbReference type="EMBL" id="GFN74925.1"/>
    </source>
</evidence>
<protein>
    <submittedName>
        <fullName evidence="1">Uncharacterized protein</fullName>
    </submittedName>
</protein>
<dbReference type="Proteomes" id="UP000735302">
    <property type="component" value="Unassembled WGS sequence"/>
</dbReference>
<proteinExistence type="predicted"/>
<comment type="caution">
    <text evidence="1">The sequence shown here is derived from an EMBL/GenBank/DDBJ whole genome shotgun (WGS) entry which is preliminary data.</text>
</comment>
<dbReference type="EMBL" id="BLXT01000184">
    <property type="protein sequence ID" value="GFN74925.1"/>
    <property type="molecule type" value="Genomic_DNA"/>
</dbReference>
<sequence length="77" mass="8948">MFVPPLYRAQACSYFRYYRPGRDSLISHLSQRDGRCYFRSLSETVGFSQGLFCVRAAPKTRLSLYETFHKNSITSIV</sequence>
<gene>
    <name evidence="1" type="ORF">PoB_000143100</name>
</gene>